<dbReference type="NCBIfam" id="TIGR00741">
    <property type="entry name" value="yfiA"/>
    <property type="match status" value="1"/>
</dbReference>
<dbReference type="OrthoDB" id="9808702at2"/>
<organism evidence="1 2">
    <name type="scientific">Paenimyroides ummariense</name>
    <dbReference type="NCBI Taxonomy" id="913024"/>
    <lineage>
        <taxon>Bacteria</taxon>
        <taxon>Pseudomonadati</taxon>
        <taxon>Bacteroidota</taxon>
        <taxon>Flavobacteriia</taxon>
        <taxon>Flavobacteriales</taxon>
        <taxon>Flavobacteriaceae</taxon>
        <taxon>Paenimyroides</taxon>
    </lineage>
</organism>
<gene>
    <name evidence="1" type="ORF">SAMN05421741_11080</name>
</gene>
<sequence length="99" mass="11295">MKVNVQAVNFNIDRKLVDFINIRLEKLQQFYDKIVGIDVSLHTENTSDKENKSVDIIVRIPGDDLVVKKTAKSFEEAADMGADALERLLVKRKEKVKAH</sequence>
<accession>A0A1I5BPG7</accession>
<name>A0A1I5BPG7_9FLAO</name>
<dbReference type="Gene3D" id="3.30.160.100">
    <property type="entry name" value="Ribosome hibernation promotion factor-like"/>
    <property type="match status" value="1"/>
</dbReference>
<dbReference type="InterPro" id="IPR003489">
    <property type="entry name" value="RHF/RaiA"/>
</dbReference>
<reference evidence="2" key="1">
    <citation type="submission" date="2016-10" db="EMBL/GenBank/DDBJ databases">
        <authorList>
            <person name="Varghese N."/>
            <person name="Submissions S."/>
        </authorList>
    </citation>
    <scope>NUCLEOTIDE SEQUENCE [LARGE SCALE GENOMIC DNA]</scope>
    <source>
        <strain evidence="2">DS-12</strain>
    </source>
</reference>
<evidence type="ECO:0000313" key="1">
    <source>
        <dbReference type="EMBL" id="SFN76625.1"/>
    </source>
</evidence>
<dbReference type="CDD" id="cd00552">
    <property type="entry name" value="RaiA"/>
    <property type="match status" value="1"/>
</dbReference>
<dbReference type="SUPFAM" id="SSF69754">
    <property type="entry name" value="Ribosome binding protein Y (YfiA homologue)"/>
    <property type="match status" value="1"/>
</dbReference>
<dbReference type="RefSeq" id="WP_091522708.1">
    <property type="nucleotide sequence ID" value="NZ_FOVI01000010.1"/>
</dbReference>
<evidence type="ECO:0000313" key="2">
    <source>
        <dbReference type="Proteomes" id="UP000199036"/>
    </source>
</evidence>
<keyword evidence="2" id="KW-1185">Reference proteome</keyword>
<dbReference type="STRING" id="913024.SAMN05421741_11080"/>
<protein>
    <submittedName>
        <fullName evidence="1">Putative sigma-54 modulation protein</fullName>
    </submittedName>
</protein>
<dbReference type="AlphaFoldDB" id="A0A1I5BPG7"/>
<dbReference type="EMBL" id="FOVI01000010">
    <property type="protein sequence ID" value="SFN76625.1"/>
    <property type="molecule type" value="Genomic_DNA"/>
</dbReference>
<proteinExistence type="predicted"/>
<dbReference type="Pfam" id="PF02482">
    <property type="entry name" value="Ribosomal_S30AE"/>
    <property type="match status" value="1"/>
</dbReference>
<dbReference type="Proteomes" id="UP000199036">
    <property type="component" value="Unassembled WGS sequence"/>
</dbReference>
<dbReference type="InterPro" id="IPR036567">
    <property type="entry name" value="RHF-like"/>
</dbReference>